<dbReference type="Gene3D" id="3.10.450.40">
    <property type="match status" value="2"/>
</dbReference>
<feature type="domain" description="PepSY" evidence="2">
    <location>
        <begin position="159"/>
        <end position="219"/>
    </location>
</feature>
<dbReference type="PROSITE" id="PS51257">
    <property type="entry name" value="PROKAR_LIPOPROTEIN"/>
    <property type="match status" value="1"/>
</dbReference>
<feature type="region of interest" description="Disordered" evidence="1">
    <location>
        <begin position="154"/>
        <end position="189"/>
    </location>
</feature>
<dbReference type="EMBL" id="CP071872">
    <property type="protein sequence ID" value="UNM12920.1"/>
    <property type="molecule type" value="Genomic_DNA"/>
</dbReference>
<gene>
    <name evidence="3" type="ORF">J4032_16600</name>
</gene>
<evidence type="ECO:0000313" key="4">
    <source>
        <dbReference type="Proteomes" id="UP000828924"/>
    </source>
</evidence>
<dbReference type="Pfam" id="PF03413">
    <property type="entry name" value="PepSY"/>
    <property type="match status" value="2"/>
</dbReference>
<protein>
    <submittedName>
        <fullName evidence="3">PepSY domain-containing protein</fullName>
    </submittedName>
</protein>
<sequence>MRHGSVTSVSRGRGRAIGVLGAVAASAVLVSGCGDAGKDEVSAAATTPPAQRVNQPTTGGLTEDQTERKALVDAAKTGWEEAADAAVAKVPGGKLVEIELKRSDGVMEWDSEIATADGTSHDVQVDAVTGQVTQSRVEGDQDNEDRQQLADRLGKAKTTAQQAATTATDRKKGTVTSVGLGGGNGGAAPVWSVDVVTADDWSKTDFDIDAVNGEVLRQEVDRD</sequence>
<dbReference type="Proteomes" id="UP000828924">
    <property type="component" value="Chromosome"/>
</dbReference>
<reference evidence="3 4" key="1">
    <citation type="submission" date="2021-03" db="EMBL/GenBank/DDBJ databases">
        <title>Complete genome of Streptomyces formicae strain 1H-GS9 (DSM 100524).</title>
        <authorList>
            <person name="Atanasov K.E."/>
            <person name="Altabella T."/>
            <person name="Ferrer A."/>
        </authorList>
    </citation>
    <scope>NUCLEOTIDE SEQUENCE [LARGE SCALE GENOMIC DNA]</scope>
    <source>
        <strain evidence="3 4">1H-GS9</strain>
    </source>
</reference>
<name>A0ABY3WQV0_9ACTN</name>
<dbReference type="RefSeq" id="WP_242331623.1">
    <property type="nucleotide sequence ID" value="NZ_CP071872.1"/>
</dbReference>
<evidence type="ECO:0000256" key="1">
    <source>
        <dbReference type="SAM" id="MobiDB-lite"/>
    </source>
</evidence>
<organism evidence="3 4">
    <name type="scientific">Streptomyces formicae</name>
    <dbReference type="NCBI Taxonomy" id="1616117"/>
    <lineage>
        <taxon>Bacteria</taxon>
        <taxon>Bacillati</taxon>
        <taxon>Actinomycetota</taxon>
        <taxon>Actinomycetes</taxon>
        <taxon>Kitasatosporales</taxon>
        <taxon>Streptomycetaceae</taxon>
        <taxon>Streptomyces</taxon>
    </lineage>
</organism>
<dbReference type="InterPro" id="IPR025711">
    <property type="entry name" value="PepSY"/>
</dbReference>
<feature type="region of interest" description="Disordered" evidence="1">
    <location>
        <begin position="37"/>
        <end position="65"/>
    </location>
</feature>
<keyword evidence="4" id="KW-1185">Reference proteome</keyword>
<feature type="compositionally biased region" description="Polar residues" evidence="1">
    <location>
        <begin position="44"/>
        <end position="60"/>
    </location>
</feature>
<feature type="compositionally biased region" description="Low complexity" evidence="1">
    <location>
        <begin position="156"/>
        <end position="167"/>
    </location>
</feature>
<proteinExistence type="predicted"/>
<evidence type="ECO:0000259" key="2">
    <source>
        <dbReference type="Pfam" id="PF03413"/>
    </source>
</evidence>
<evidence type="ECO:0000313" key="3">
    <source>
        <dbReference type="EMBL" id="UNM12920.1"/>
    </source>
</evidence>
<accession>A0ABY3WQV0</accession>
<feature type="domain" description="PepSY" evidence="2">
    <location>
        <begin position="80"/>
        <end position="133"/>
    </location>
</feature>